<dbReference type="EMBL" id="HBER01004765">
    <property type="protein sequence ID" value="CAD8527149.1"/>
    <property type="molecule type" value="Transcribed_RNA"/>
</dbReference>
<dbReference type="AlphaFoldDB" id="A0A6U5DGY3"/>
<organism evidence="4">
    <name type="scientific">Calcidiscus leptoporus</name>
    <dbReference type="NCBI Taxonomy" id="127549"/>
    <lineage>
        <taxon>Eukaryota</taxon>
        <taxon>Haptista</taxon>
        <taxon>Haptophyta</taxon>
        <taxon>Prymnesiophyceae</taxon>
        <taxon>Coccolithales</taxon>
        <taxon>Calcidiscaceae</taxon>
        <taxon>Calcidiscus</taxon>
    </lineage>
</organism>
<keyword evidence="1" id="KW-0175">Coiled coil</keyword>
<gene>
    <name evidence="3" type="ORF">CLEP1334_LOCUS2369</name>
    <name evidence="4" type="ORF">CLEP1334_LOCUS2370</name>
</gene>
<feature type="coiled-coil region" evidence="1">
    <location>
        <begin position="86"/>
        <end position="160"/>
    </location>
</feature>
<feature type="region of interest" description="Disordered" evidence="2">
    <location>
        <begin position="1"/>
        <end position="23"/>
    </location>
</feature>
<name>A0A6U5DGY3_9EUKA</name>
<dbReference type="EMBL" id="HBER01004764">
    <property type="protein sequence ID" value="CAD8527148.1"/>
    <property type="molecule type" value="Transcribed_RNA"/>
</dbReference>
<evidence type="ECO:0000256" key="2">
    <source>
        <dbReference type="SAM" id="MobiDB-lite"/>
    </source>
</evidence>
<evidence type="ECO:0000313" key="3">
    <source>
        <dbReference type="EMBL" id="CAD8527148.1"/>
    </source>
</evidence>
<sequence>MSKSPLKVVQGLPVTDKTEPTALQTERLAQLASAQEARDGAVKEIERLHGMLEEVLSAAEAGEAKQAVRANPAAFKSSERPTLRKLAEAHSKRAAALERISEIELQLRDLQLTAPADVMVEVRALMRKQAAEFDALKTQNAELKTQNALLSQRIDELEKTMMAHMRSQALMIRSRRR</sequence>
<evidence type="ECO:0000256" key="1">
    <source>
        <dbReference type="SAM" id="Coils"/>
    </source>
</evidence>
<proteinExistence type="predicted"/>
<evidence type="ECO:0000313" key="4">
    <source>
        <dbReference type="EMBL" id="CAD8527149.1"/>
    </source>
</evidence>
<accession>A0A6U5DGY3</accession>
<protein>
    <submittedName>
        <fullName evidence="4">Uncharacterized protein</fullName>
    </submittedName>
</protein>
<reference evidence="4" key="1">
    <citation type="submission" date="2021-01" db="EMBL/GenBank/DDBJ databases">
        <authorList>
            <person name="Corre E."/>
            <person name="Pelletier E."/>
            <person name="Niang G."/>
            <person name="Scheremetjew M."/>
            <person name="Finn R."/>
            <person name="Kale V."/>
            <person name="Holt S."/>
            <person name="Cochrane G."/>
            <person name="Meng A."/>
            <person name="Brown T."/>
            <person name="Cohen L."/>
        </authorList>
    </citation>
    <scope>NUCLEOTIDE SEQUENCE</scope>
    <source>
        <strain evidence="4">RCC1130</strain>
    </source>
</reference>